<accession>A0A124RPZ7</accession>
<dbReference type="AlphaFoldDB" id="A0A124RPZ7"/>
<dbReference type="Pfam" id="PF13947">
    <property type="entry name" value="GUB_WAK_bind"/>
    <property type="match status" value="1"/>
</dbReference>
<dbReference type="GO" id="GO:0030247">
    <property type="term" value="F:polysaccharide binding"/>
    <property type="evidence" value="ECO:0007669"/>
    <property type="project" value="InterPro"/>
</dbReference>
<evidence type="ECO:0000256" key="1">
    <source>
        <dbReference type="ARBA" id="ARBA00004167"/>
    </source>
</evidence>
<feature type="domain" description="Wall-associated receptor kinase galacturonan-binding" evidence="4">
    <location>
        <begin position="30"/>
        <end position="87"/>
    </location>
</feature>
<evidence type="ECO:0000256" key="3">
    <source>
        <dbReference type="SAM" id="SignalP"/>
    </source>
</evidence>
<comment type="caution">
    <text evidence="5">The sequence shown here is derived from an EMBL/GenBank/DDBJ whole genome shotgun (WGS) entry which is preliminary data.</text>
</comment>
<protein>
    <submittedName>
        <fullName evidence="5">Wall-associated receptor kinase galacturonan-binding domain-containing protein</fullName>
    </submittedName>
</protein>
<organism evidence="5 6">
    <name type="scientific">Cynara cardunculus var. scolymus</name>
    <name type="common">Globe artichoke</name>
    <name type="synonym">Cynara scolymus</name>
    <dbReference type="NCBI Taxonomy" id="59895"/>
    <lineage>
        <taxon>Eukaryota</taxon>
        <taxon>Viridiplantae</taxon>
        <taxon>Streptophyta</taxon>
        <taxon>Embryophyta</taxon>
        <taxon>Tracheophyta</taxon>
        <taxon>Spermatophyta</taxon>
        <taxon>Magnoliopsida</taxon>
        <taxon>eudicotyledons</taxon>
        <taxon>Gunneridae</taxon>
        <taxon>Pentapetalae</taxon>
        <taxon>asterids</taxon>
        <taxon>campanulids</taxon>
        <taxon>Asterales</taxon>
        <taxon>Asteraceae</taxon>
        <taxon>Carduoideae</taxon>
        <taxon>Cardueae</taxon>
        <taxon>Carduinae</taxon>
        <taxon>Cynara</taxon>
    </lineage>
</organism>
<dbReference type="EMBL" id="LEKV01007033">
    <property type="protein sequence ID" value="KVH22885.1"/>
    <property type="molecule type" value="Genomic_DNA"/>
</dbReference>
<keyword evidence="5" id="KW-0418">Kinase</keyword>
<comment type="subcellular location">
    <subcellularLocation>
        <location evidence="1">Membrane</location>
        <topology evidence="1">Single-pass membrane protein</topology>
    </subcellularLocation>
</comment>
<dbReference type="Proteomes" id="UP000243975">
    <property type="component" value="Unassembled WGS sequence"/>
</dbReference>
<keyword evidence="2 3" id="KW-0732">Signal</keyword>
<name>A0A124RPZ7_CYNCS</name>
<dbReference type="GO" id="GO:0016301">
    <property type="term" value="F:kinase activity"/>
    <property type="evidence" value="ECO:0007669"/>
    <property type="project" value="UniProtKB-KW"/>
</dbReference>
<dbReference type="PANTHER" id="PTHR33491">
    <property type="entry name" value="OSJNBA0016N04.9 PROTEIN"/>
    <property type="match status" value="1"/>
</dbReference>
<gene>
    <name evidence="5" type="ORF">Ccrd_025883</name>
</gene>
<feature type="chain" id="PRO_5007176025" evidence="3">
    <location>
        <begin position="23"/>
        <end position="324"/>
    </location>
</feature>
<keyword evidence="5" id="KW-0675">Receptor</keyword>
<keyword evidence="5" id="KW-0808">Transferase</keyword>
<evidence type="ECO:0000256" key="2">
    <source>
        <dbReference type="ARBA" id="ARBA00022729"/>
    </source>
</evidence>
<dbReference type="OMA" id="CHESIDG"/>
<dbReference type="Gramene" id="KVH22885">
    <property type="protein sequence ID" value="KVH22885"/>
    <property type="gene ID" value="Ccrd_025883"/>
</dbReference>
<feature type="signal peptide" evidence="3">
    <location>
        <begin position="1"/>
        <end position="22"/>
    </location>
</feature>
<dbReference type="InterPro" id="IPR025287">
    <property type="entry name" value="WAK_GUB"/>
</dbReference>
<dbReference type="STRING" id="59895.A0A124RPZ7"/>
<evidence type="ECO:0000259" key="4">
    <source>
        <dbReference type="Pfam" id="PF13947"/>
    </source>
</evidence>
<dbReference type="GO" id="GO:0016020">
    <property type="term" value="C:membrane"/>
    <property type="evidence" value="ECO:0007669"/>
    <property type="project" value="UniProtKB-SubCell"/>
</dbReference>
<reference evidence="5 6" key="1">
    <citation type="journal article" date="2016" name="Sci. Rep.">
        <title>The genome sequence of the outbreeding globe artichoke constructed de novo incorporating a phase-aware low-pass sequencing strategy of F1 progeny.</title>
        <authorList>
            <person name="Scaglione D."/>
            <person name="Reyes-Chin-Wo S."/>
            <person name="Acquadro A."/>
            <person name="Froenicke L."/>
            <person name="Portis E."/>
            <person name="Beitel C."/>
            <person name="Tirone M."/>
            <person name="Mauro R."/>
            <person name="Lo Monaco A."/>
            <person name="Mauromicale G."/>
            <person name="Faccioli P."/>
            <person name="Cattivelli L."/>
            <person name="Rieseberg L."/>
            <person name="Michelmore R."/>
            <person name="Lanteri S."/>
        </authorList>
    </citation>
    <scope>NUCLEOTIDE SEQUENCE [LARGE SCALE GENOMIC DNA]</scope>
    <source>
        <strain evidence="5">2C</strain>
    </source>
</reference>
<evidence type="ECO:0000313" key="5">
    <source>
        <dbReference type="EMBL" id="KVH22885.1"/>
    </source>
</evidence>
<sequence>MKLFQLYHLLVCLSLIITPIAPQKYSKPGCLDTCGKVKIPYPFGIGANCSINNWYVVDCNSSKPYLPALNHLEVLLVNLYNHIVTVYAPMIYDFQNQVQNRSQVSSINLGTSPFLFSQLQNKFVLKGCGNALMIDHGIVVAGCSTSCTNDSSVSERNNCFGIMCCQTEIPHYLQSYSLERQGGDVARGSAFLVDKKSYDEGSFFGQSIGVENPYVPISLLWTLTESVLSCCDKIGSPYKFTVDMHNGTSVHSSACAVGNRYEGSPYLPFGCKLNKVCASCKDDEYCEPNINYDGDGFNFTCIEVEGYKFQSKSSQLGVILGNPY</sequence>
<keyword evidence="6" id="KW-1185">Reference proteome</keyword>
<evidence type="ECO:0000313" key="6">
    <source>
        <dbReference type="Proteomes" id="UP000243975"/>
    </source>
</evidence>
<feature type="non-terminal residue" evidence="5">
    <location>
        <position position="324"/>
    </location>
</feature>
<proteinExistence type="predicted"/>